<protein>
    <recommendedName>
        <fullName evidence="8">Pre-mRNA-processing protein 40C</fullName>
    </recommendedName>
</protein>
<feature type="region of interest" description="Disordered" evidence="3">
    <location>
        <begin position="409"/>
        <end position="453"/>
    </location>
</feature>
<feature type="compositionally biased region" description="Basic and acidic residues" evidence="3">
    <location>
        <begin position="664"/>
        <end position="673"/>
    </location>
</feature>
<dbReference type="GO" id="GO:0005634">
    <property type="term" value="C:nucleus"/>
    <property type="evidence" value="ECO:0007669"/>
    <property type="project" value="TreeGrafter"/>
</dbReference>
<accession>A0AAV7E0J9</accession>
<gene>
    <name evidence="6" type="ORF">H6P81_018151</name>
</gene>
<evidence type="ECO:0000259" key="5">
    <source>
        <dbReference type="PROSITE" id="PS51676"/>
    </source>
</evidence>
<dbReference type="Gene3D" id="1.10.10.440">
    <property type="entry name" value="FF domain"/>
    <property type="match status" value="5"/>
</dbReference>
<evidence type="ECO:0000313" key="7">
    <source>
        <dbReference type="Proteomes" id="UP000825729"/>
    </source>
</evidence>
<dbReference type="PANTHER" id="PTHR15377">
    <property type="entry name" value="TRANSCRIPTION ELONGATION REGULATOR 1"/>
    <property type="match status" value="1"/>
</dbReference>
<dbReference type="InterPro" id="IPR036517">
    <property type="entry name" value="FF_domain_sf"/>
</dbReference>
<feature type="region of interest" description="Disordered" evidence="3">
    <location>
        <begin position="626"/>
        <end position="694"/>
    </location>
</feature>
<dbReference type="InterPro" id="IPR036020">
    <property type="entry name" value="WW_dom_sf"/>
</dbReference>
<dbReference type="GO" id="GO:0070063">
    <property type="term" value="F:RNA polymerase binding"/>
    <property type="evidence" value="ECO:0007669"/>
    <property type="project" value="InterPro"/>
</dbReference>
<dbReference type="SUPFAM" id="SSF81698">
    <property type="entry name" value="FF domain"/>
    <property type="match status" value="5"/>
</dbReference>
<dbReference type="FunFam" id="1.10.10.440:FF:000031">
    <property type="entry name" value="Pre-mRNA-processing protein 40C isoform C"/>
    <property type="match status" value="1"/>
</dbReference>
<feature type="compositionally biased region" description="Basic and acidic residues" evidence="3">
    <location>
        <begin position="1043"/>
        <end position="1055"/>
    </location>
</feature>
<feature type="compositionally biased region" description="Basic and acidic residues" evidence="3">
    <location>
        <begin position="1064"/>
        <end position="1079"/>
    </location>
</feature>
<reference evidence="6 7" key="1">
    <citation type="submission" date="2021-07" db="EMBL/GenBank/DDBJ databases">
        <title>The Aristolochia fimbriata genome: insights into angiosperm evolution, floral development and chemical biosynthesis.</title>
        <authorList>
            <person name="Jiao Y."/>
        </authorList>
    </citation>
    <scope>NUCLEOTIDE SEQUENCE [LARGE SCALE GENOMIC DNA]</scope>
    <source>
        <strain evidence="6">IBCAS-2021</strain>
        <tissue evidence="6">Leaf</tissue>
    </source>
</reference>
<evidence type="ECO:0000256" key="1">
    <source>
        <dbReference type="ARBA" id="ARBA00022737"/>
    </source>
</evidence>
<feature type="domain" description="WW" evidence="4">
    <location>
        <begin position="521"/>
        <end position="554"/>
    </location>
</feature>
<feature type="domain" description="FF" evidence="5">
    <location>
        <begin position="694"/>
        <end position="748"/>
    </location>
</feature>
<dbReference type="PROSITE" id="PS01159">
    <property type="entry name" value="WW_DOMAIN_1"/>
    <property type="match status" value="2"/>
</dbReference>
<dbReference type="PROSITE" id="PS51676">
    <property type="entry name" value="FF"/>
    <property type="match status" value="4"/>
</dbReference>
<feature type="region of interest" description="Disordered" evidence="3">
    <location>
        <begin position="225"/>
        <end position="250"/>
    </location>
</feature>
<dbReference type="InterPro" id="IPR001202">
    <property type="entry name" value="WW_dom"/>
</dbReference>
<dbReference type="SMART" id="SM00441">
    <property type="entry name" value="FF"/>
    <property type="match status" value="4"/>
</dbReference>
<keyword evidence="7" id="KW-1185">Reference proteome</keyword>
<dbReference type="FunFam" id="1.10.10.440:FF:000028">
    <property type="entry name" value="Pre-mRNA-processing protein 40C"/>
    <property type="match status" value="1"/>
</dbReference>
<feature type="compositionally biased region" description="Low complexity" evidence="3">
    <location>
        <begin position="427"/>
        <end position="437"/>
    </location>
</feature>
<feature type="domain" description="FF" evidence="5">
    <location>
        <begin position="928"/>
        <end position="985"/>
    </location>
</feature>
<feature type="compositionally biased region" description="Low complexity" evidence="3">
    <location>
        <begin position="564"/>
        <end position="582"/>
    </location>
</feature>
<evidence type="ECO:0000256" key="2">
    <source>
        <dbReference type="SAM" id="Coils"/>
    </source>
</evidence>
<dbReference type="SUPFAM" id="SSF51045">
    <property type="entry name" value="WW domain"/>
    <property type="match status" value="2"/>
</dbReference>
<dbReference type="Gene3D" id="2.20.70.10">
    <property type="match status" value="2"/>
</dbReference>
<feature type="coiled-coil region" evidence="2">
    <location>
        <begin position="873"/>
        <end position="932"/>
    </location>
</feature>
<comment type="caution">
    <text evidence="6">The sequence shown here is derived from an EMBL/GenBank/DDBJ whole genome shotgun (WGS) entry which is preliminary data.</text>
</comment>
<feature type="compositionally biased region" description="Basic and acidic residues" evidence="3">
    <location>
        <begin position="950"/>
        <end position="962"/>
    </location>
</feature>
<feature type="domain" description="WW" evidence="4">
    <location>
        <begin position="469"/>
        <end position="502"/>
    </location>
</feature>
<dbReference type="CDD" id="cd00201">
    <property type="entry name" value="WW"/>
    <property type="match status" value="2"/>
</dbReference>
<dbReference type="InterPro" id="IPR045148">
    <property type="entry name" value="TCRG1-like"/>
</dbReference>
<feature type="domain" description="FF" evidence="5">
    <location>
        <begin position="825"/>
        <end position="879"/>
    </location>
</feature>
<dbReference type="Proteomes" id="UP000825729">
    <property type="component" value="Unassembled WGS sequence"/>
</dbReference>
<feature type="compositionally biased region" description="Polar residues" evidence="3">
    <location>
        <begin position="225"/>
        <end position="237"/>
    </location>
</feature>
<feature type="domain" description="FF" evidence="5">
    <location>
        <begin position="761"/>
        <end position="816"/>
    </location>
</feature>
<feature type="region of interest" description="Disordered" evidence="3">
    <location>
        <begin position="1043"/>
        <end position="1095"/>
    </location>
</feature>
<organism evidence="6 7">
    <name type="scientific">Aristolochia fimbriata</name>
    <name type="common">White veined hardy Dutchman's pipe vine</name>
    <dbReference type="NCBI Taxonomy" id="158543"/>
    <lineage>
        <taxon>Eukaryota</taxon>
        <taxon>Viridiplantae</taxon>
        <taxon>Streptophyta</taxon>
        <taxon>Embryophyta</taxon>
        <taxon>Tracheophyta</taxon>
        <taxon>Spermatophyta</taxon>
        <taxon>Magnoliopsida</taxon>
        <taxon>Magnoliidae</taxon>
        <taxon>Piperales</taxon>
        <taxon>Aristolochiaceae</taxon>
        <taxon>Aristolochia</taxon>
    </lineage>
</organism>
<dbReference type="PROSITE" id="PS50020">
    <property type="entry name" value="WW_DOMAIN_2"/>
    <property type="match status" value="2"/>
</dbReference>
<feature type="region of interest" description="Disordered" evidence="3">
    <location>
        <begin position="91"/>
        <end position="132"/>
    </location>
</feature>
<proteinExistence type="predicted"/>
<evidence type="ECO:0000313" key="6">
    <source>
        <dbReference type="EMBL" id="KAG9442297.1"/>
    </source>
</evidence>
<keyword evidence="1" id="KW-0677">Repeat</keyword>
<dbReference type="AlphaFoldDB" id="A0AAV7E0J9"/>
<dbReference type="Pfam" id="PF00397">
    <property type="entry name" value="WW"/>
    <property type="match status" value="2"/>
</dbReference>
<dbReference type="InterPro" id="IPR002713">
    <property type="entry name" value="FF_domain"/>
</dbReference>
<feature type="compositionally biased region" description="Polar residues" evidence="3">
    <location>
        <begin position="92"/>
        <end position="107"/>
    </location>
</feature>
<feature type="region of interest" description="Disordered" evidence="3">
    <location>
        <begin position="1"/>
        <end position="22"/>
    </location>
</feature>
<sequence>MYKTGGPNRPIPANARPDWLRPKHPNHVTGGGADDWAIVAAVQHPRPRRGLAAIACRAPSCRQEAAEICARFRKQKACSFATIRWLGMSSPGEAQTAPSNITPQTPISSPASSLPMPLLDSQAPSSDHSQESIRAKFVDSPGHVVHAPYFSYNACSSNPAEPSTAVPTLIPPASAEALHRLSNSQSPAAGASFSYNIVSQANVTSPSEQQLQSISGAIPGNLQGSKINPVTTMTSQLPIPGQLGLSNPHVPGIGSPNMVASMQPAFSASKGPPVPVVFPFGATSQSSVALEASQKNVPINANISHDSGIAPTFPRPPPMMPVNVGPPTLLPTPSLSSTTIGRPMTMDPSSASLRPTYPPPVPAMVPPPQAPWFHPPQVSGLQRPPFVPYPGVIPGSFQMPMRGTSIPSLPIADSQPPGVPPVGPPGGTSTPVGPVEPANSFGSQFPPPGTVQDKQVNDLAAKDDGNSKKDDTDAWTAHKTESGVVYYYNALTGESTYERPSSFIGEPDRVTAQPTPVSCEKLVGTDWSLVTTNDGKKYYYNSKTKVSSWQVPQEVTELRKQQEADSASTNATTAPNPTVVTDKASVPVSLSAPAVITGGRDATSLKPSGGLVSSSALDLVKKKLQDPGTIPVSSPHQVSSAPVTSDVNSLRAAEVPIKGQQSENSKDKVKDANGDGNMSDSSSDSDDGDSGPTKEECIKQFKEMLKERGVAPFSKWEKELPKILFDPRFKAIPSYSARRAIFEHYVRTRAEEELKEKRAAQRAAVDGFKQLLEEASEDIDHKTDYQMFKRKWGNDPRFEALDRKEREILLNEKVLPLKKAAEERRAAAASNFKSMLREKEDITTTSRWSRLKDGLRNDPRYKLVKHEDREVLFNEYITELKAAEEEAERALKAKRNEQDKLKEREREMRKRKEREEQEMDRVRVKVRRKEAVASFQALLVETIKDPKASWTESKPKLEKDPQGRTTNPDLDKGDIEKLFREHVKILYERCVRDFRVLLSEVITAEAAAKVTEDGRTILSSWSMAKQLLKSDLRYPKLPSKDKESLWRRYSEDMQRKLKSTSEPNEVKQQHMDGRNRSASDSRNSPHVVRRTHGQK</sequence>
<evidence type="ECO:0008006" key="8">
    <source>
        <dbReference type="Google" id="ProtNLM"/>
    </source>
</evidence>
<dbReference type="FunFam" id="1.10.10.440:FF:000020">
    <property type="entry name" value="Pre-mRNA-processing protein 40C"/>
    <property type="match status" value="1"/>
</dbReference>
<dbReference type="GO" id="GO:0003712">
    <property type="term" value="F:transcription coregulator activity"/>
    <property type="evidence" value="ECO:0007669"/>
    <property type="project" value="TreeGrafter"/>
</dbReference>
<feature type="region of interest" description="Disordered" evidence="3">
    <location>
        <begin position="950"/>
        <end position="972"/>
    </location>
</feature>
<dbReference type="SMART" id="SM00456">
    <property type="entry name" value="WW"/>
    <property type="match status" value="2"/>
</dbReference>
<evidence type="ECO:0000259" key="4">
    <source>
        <dbReference type="PROSITE" id="PS50020"/>
    </source>
</evidence>
<dbReference type="PANTHER" id="PTHR15377:SF3">
    <property type="entry name" value="WW DOMAIN-CONTAINING PROTEIN"/>
    <property type="match status" value="1"/>
</dbReference>
<dbReference type="EMBL" id="JAINDJ010000007">
    <property type="protein sequence ID" value="KAG9442297.1"/>
    <property type="molecule type" value="Genomic_DNA"/>
</dbReference>
<feature type="compositionally biased region" description="Low complexity" evidence="3">
    <location>
        <begin position="108"/>
        <end position="121"/>
    </location>
</feature>
<dbReference type="FunFam" id="1.10.10.440:FF:000021">
    <property type="entry name" value="pre-mRNA-processing protein 40C isoform X1"/>
    <property type="match status" value="1"/>
</dbReference>
<feature type="compositionally biased region" description="Polar residues" evidence="3">
    <location>
        <begin position="631"/>
        <end position="648"/>
    </location>
</feature>
<keyword evidence="2" id="KW-0175">Coiled coil</keyword>
<evidence type="ECO:0000256" key="3">
    <source>
        <dbReference type="SAM" id="MobiDB-lite"/>
    </source>
</evidence>
<dbReference type="Pfam" id="PF01846">
    <property type="entry name" value="FF"/>
    <property type="match status" value="4"/>
</dbReference>
<feature type="region of interest" description="Disordered" evidence="3">
    <location>
        <begin position="557"/>
        <end position="585"/>
    </location>
</feature>
<name>A0AAV7E0J9_ARIFI</name>